<reference evidence="2" key="1">
    <citation type="submission" date="2023-10" db="EMBL/GenBank/DDBJ databases">
        <title>Genome assemblies of two species of porcelain crab, Petrolisthes cinctipes and Petrolisthes manimaculis (Anomura: Porcellanidae).</title>
        <authorList>
            <person name="Angst P."/>
        </authorList>
    </citation>
    <scope>NUCLEOTIDE SEQUENCE</scope>
    <source>
        <strain evidence="2">PB745_01</strain>
        <tissue evidence="2">Gill</tissue>
    </source>
</reference>
<feature type="compositionally biased region" description="Basic and acidic residues" evidence="1">
    <location>
        <begin position="82"/>
        <end position="96"/>
    </location>
</feature>
<protein>
    <submittedName>
        <fullName evidence="2">Uncharacterized protein</fullName>
    </submittedName>
</protein>
<evidence type="ECO:0000256" key="1">
    <source>
        <dbReference type="SAM" id="MobiDB-lite"/>
    </source>
</evidence>
<gene>
    <name evidence="2" type="ORF">Pcinc_007802</name>
</gene>
<dbReference type="Proteomes" id="UP001286313">
    <property type="component" value="Unassembled WGS sequence"/>
</dbReference>
<dbReference type="EMBL" id="JAWQEG010000585">
    <property type="protein sequence ID" value="KAK3888120.1"/>
    <property type="molecule type" value="Genomic_DNA"/>
</dbReference>
<organism evidence="2 3">
    <name type="scientific">Petrolisthes cinctipes</name>
    <name type="common">Flat porcelain crab</name>
    <dbReference type="NCBI Taxonomy" id="88211"/>
    <lineage>
        <taxon>Eukaryota</taxon>
        <taxon>Metazoa</taxon>
        <taxon>Ecdysozoa</taxon>
        <taxon>Arthropoda</taxon>
        <taxon>Crustacea</taxon>
        <taxon>Multicrustacea</taxon>
        <taxon>Malacostraca</taxon>
        <taxon>Eumalacostraca</taxon>
        <taxon>Eucarida</taxon>
        <taxon>Decapoda</taxon>
        <taxon>Pleocyemata</taxon>
        <taxon>Anomura</taxon>
        <taxon>Galatheoidea</taxon>
        <taxon>Porcellanidae</taxon>
        <taxon>Petrolisthes</taxon>
    </lineage>
</organism>
<dbReference type="AlphaFoldDB" id="A0AAE1G8P7"/>
<evidence type="ECO:0000313" key="3">
    <source>
        <dbReference type="Proteomes" id="UP001286313"/>
    </source>
</evidence>
<evidence type="ECO:0000313" key="2">
    <source>
        <dbReference type="EMBL" id="KAK3888120.1"/>
    </source>
</evidence>
<name>A0AAE1G8P7_PETCI</name>
<feature type="region of interest" description="Disordered" evidence="1">
    <location>
        <begin position="61"/>
        <end position="96"/>
    </location>
</feature>
<proteinExistence type="predicted"/>
<sequence length="127" mass="14286">MCYSVGQELMEFSRALYNVYSYGIKLRLIAHTSDSCVFVFEILRPGVDLLMNRVLWSTSDGPRAHAGSTQGDSPSVCPARTSHPDNNRSSRSSHDHSRYLELREGQLVRTGTGGVAHRAWRWCWVAT</sequence>
<comment type="caution">
    <text evidence="2">The sequence shown here is derived from an EMBL/GenBank/DDBJ whole genome shotgun (WGS) entry which is preliminary data.</text>
</comment>
<keyword evidence="3" id="KW-1185">Reference proteome</keyword>
<accession>A0AAE1G8P7</accession>